<keyword evidence="1" id="KW-0732">Signal</keyword>
<feature type="chain" id="PRO_5003940922" description="Secreted protein" evidence="1">
    <location>
        <begin position="18"/>
        <end position="68"/>
    </location>
</feature>
<evidence type="ECO:0000313" key="2">
    <source>
        <dbReference type="EMBL" id="AGA29343.1"/>
    </source>
</evidence>
<dbReference type="EMBL" id="CP003364">
    <property type="protein sequence ID" value="AGA29343.1"/>
    <property type="molecule type" value="Genomic_DNA"/>
</dbReference>
<proteinExistence type="predicted"/>
<evidence type="ECO:0000256" key="1">
    <source>
        <dbReference type="SAM" id="SignalP"/>
    </source>
</evidence>
<protein>
    <recommendedName>
        <fullName evidence="4">Secreted protein</fullName>
    </recommendedName>
</protein>
<reference evidence="2 3" key="1">
    <citation type="submission" date="2012-02" db="EMBL/GenBank/DDBJ databases">
        <title>Complete sequence of chromosome of Singulisphaera acidiphila DSM 18658.</title>
        <authorList>
            <consortium name="US DOE Joint Genome Institute (JGI-PGF)"/>
            <person name="Lucas S."/>
            <person name="Copeland A."/>
            <person name="Lapidus A."/>
            <person name="Glavina del Rio T."/>
            <person name="Dalin E."/>
            <person name="Tice H."/>
            <person name="Bruce D."/>
            <person name="Goodwin L."/>
            <person name="Pitluck S."/>
            <person name="Peters L."/>
            <person name="Ovchinnikova G."/>
            <person name="Chertkov O."/>
            <person name="Kyrpides N."/>
            <person name="Mavromatis K."/>
            <person name="Ivanova N."/>
            <person name="Brettin T."/>
            <person name="Detter J.C."/>
            <person name="Han C."/>
            <person name="Larimer F."/>
            <person name="Land M."/>
            <person name="Hauser L."/>
            <person name="Markowitz V."/>
            <person name="Cheng J.-F."/>
            <person name="Hugenholtz P."/>
            <person name="Woyke T."/>
            <person name="Wu D."/>
            <person name="Tindall B."/>
            <person name="Pomrenke H."/>
            <person name="Brambilla E."/>
            <person name="Klenk H.-P."/>
            <person name="Eisen J.A."/>
        </authorList>
    </citation>
    <scope>NUCLEOTIDE SEQUENCE [LARGE SCALE GENOMIC DNA]</scope>
    <source>
        <strain evidence="3">ATCC BAA-1392 / DSM 18658 / VKM B-2454 / MOB10</strain>
    </source>
</reference>
<dbReference type="AlphaFoldDB" id="L0DKH4"/>
<dbReference type="PROSITE" id="PS51257">
    <property type="entry name" value="PROKAR_LIPOPROTEIN"/>
    <property type="match status" value="1"/>
</dbReference>
<dbReference type="RefSeq" id="WP_015248447.1">
    <property type="nucleotide sequence ID" value="NC_019892.1"/>
</dbReference>
<evidence type="ECO:0008006" key="4">
    <source>
        <dbReference type="Google" id="ProtNLM"/>
    </source>
</evidence>
<dbReference type="KEGG" id="saci:Sinac_5191"/>
<gene>
    <name evidence="2" type="ordered locus">Sinac_5191</name>
</gene>
<dbReference type="Proteomes" id="UP000010798">
    <property type="component" value="Chromosome"/>
</dbReference>
<sequence>MRVRFFLASLLSLPCLALVGCGNSSSTDAAANAPLSAEDIATAKADAARVADEERAYQKSEAPAGKSR</sequence>
<keyword evidence="3" id="KW-1185">Reference proteome</keyword>
<organism evidence="2 3">
    <name type="scientific">Singulisphaera acidiphila (strain ATCC BAA-1392 / DSM 18658 / VKM B-2454 / MOB10)</name>
    <dbReference type="NCBI Taxonomy" id="886293"/>
    <lineage>
        <taxon>Bacteria</taxon>
        <taxon>Pseudomonadati</taxon>
        <taxon>Planctomycetota</taxon>
        <taxon>Planctomycetia</taxon>
        <taxon>Isosphaerales</taxon>
        <taxon>Isosphaeraceae</taxon>
        <taxon>Singulisphaera</taxon>
    </lineage>
</organism>
<name>L0DKH4_SINAD</name>
<feature type="signal peptide" evidence="1">
    <location>
        <begin position="1"/>
        <end position="17"/>
    </location>
</feature>
<accession>L0DKH4</accession>
<dbReference type="HOGENOM" id="CLU_2791710_0_0_0"/>
<evidence type="ECO:0000313" key="3">
    <source>
        <dbReference type="Proteomes" id="UP000010798"/>
    </source>
</evidence>